<dbReference type="KEGG" id="ccos:Pan44_24220"/>
<dbReference type="Proteomes" id="UP000315700">
    <property type="component" value="Chromosome"/>
</dbReference>
<proteinExistence type="predicted"/>
<keyword evidence="4" id="KW-1185">Reference proteome</keyword>
<evidence type="ECO:0000256" key="2">
    <source>
        <dbReference type="SAM" id="SignalP"/>
    </source>
</evidence>
<feature type="compositionally biased region" description="Low complexity" evidence="1">
    <location>
        <begin position="264"/>
        <end position="276"/>
    </location>
</feature>
<protein>
    <submittedName>
        <fullName evidence="3">Uncharacterized protein</fullName>
    </submittedName>
</protein>
<feature type="compositionally biased region" description="Basic and acidic residues" evidence="1">
    <location>
        <begin position="298"/>
        <end position="316"/>
    </location>
</feature>
<name>A0A517SE33_9PLAN</name>
<feature type="region of interest" description="Disordered" evidence="1">
    <location>
        <begin position="258"/>
        <end position="316"/>
    </location>
</feature>
<evidence type="ECO:0000313" key="3">
    <source>
        <dbReference type="EMBL" id="QDT54389.1"/>
    </source>
</evidence>
<dbReference type="EMBL" id="CP036271">
    <property type="protein sequence ID" value="QDT54389.1"/>
    <property type="molecule type" value="Genomic_DNA"/>
</dbReference>
<keyword evidence="2" id="KW-0732">Signal</keyword>
<organism evidence="3 4">
    <name type="scientific">Caulifigura coniformis</name>
    <dbReference type="NCBI Taxonomy" id="2527983"/>
    <lineage>
        <taxon>Bacteria</taxon>
        <taxon>Pseudomonadati</taxon>
        <taxon>Planctomycetota</taxon>
        <taxon>Planctomycetia</taxon>
        <taxon>Planctomycetales</taxon>
        <taxon>Planctomycetaceae</taxon>
        <taxon>Caulifigura</taxon>
    </lineage>
</organism>
<dbReference type="RefSeq" id="WP_145030246.1">
    <property type="nucleotide sequence ID" value="NZ_CP036271.1"/>
</dbReference>
<dbReference type="AlphaFoldDB" id="A0A517SE33"/>
<gene>
    <name evidence="3" type="ORF">Pan44_24220</name>
</gene>
<evidence type="ECO:0000313" key="4">
    <source>
        <dbReference type="Proteomes" id="UP000315700"/>
    </source>
</evidence>
<feature type="chain" id="PRO_5021997710" evidence="2">
    <location>
        <begin position="22"/>
        <end position="354"/>
    </location>
</feature>
<evidence type="ECO:0000256" key="1">
    <source>
        <dbReference type="SAM" id="MobiDB-lite"/>
    </source>
</evidence>
<feature type="signal peptide" evidence="2">
    <location>
        <begin position="1"/>
        <end position="21"/>
    </location>
</feature>
<sequence length="354" mass="38771" precursor="true">MIALRRGVAALALLTVLASHASTAHASAAQVATAPPLDVLKSQLDGWLTPQLSTRPELKQAVDELWNSAGKSLNPSQRADLLLRAFYLADPEVRDLVESCSVGDSGLTLRDFPALSSRHDEPLFTNNVRAFYARFLATATLYEESLDAYRQVDLAYLADPATALFYKAVCEHALLLKSDGLATLGKLLDETEAVPPRYRALGELMKGDLEKLEEKSLAEVASQMNDVRRRLTLGRAGEKVQRVEDQIIVTLDEIIKKREDEQNSSSSSSASGRASGQMRPDGSSPADDSYLGGIKGKGLTDKKDIGHKDNWGDLPEKKQAAAKGMLENQFPGHYRLAVEQYLKRLAERTAPPRE</sequence>
<dbReference type="OrthoDB" id="276786at2"/>
<accession>A0A517SE33</accession>
<dbReference type="InParanoid" id="A0A517SE33"/>
<reference evidence="3 4" key="1">
    <citation type="submission" date="2019-02" db="EMBL/GenBank/DDBJ databases">
        <title>Deep-cultivation of Planctomycetes and their phenomic and genomic characterization uncovers novel biology.</title>
        <authorList>
            <person name="Wiegand S."/>
            <person name="Jogler M."/>
            <person name="Boedeker C."/>
            <person name="Pinto D."/>
            <person name="Vollmers J."/>
            <person name="Rivas-Marin E."/>
            <person name="Kohn T."/>
            <person name="Peeters S.H."/>
            <person name="Heuer A."/>
            <person name="Rast P."/>
            <person name="Oberbeckmann S."/>
            <person name="Bunk B."/>
            <person name="Jeske O."/>
            <person name="Meyerdierks A."/>
            <person name="Storesund J.E."/>
            <person name="Kallscheuer N."/>
            <person name="Luecker S."/>
            <person name="Lage O.M."/>
            <person name="Pohl T."/>
            <person name="Merkel B.J."/>
            <person name="Hornburger P."/>
            <person name="Mueller R.-W."/>
            <person name="Bruemmer F."/>
            <person name="Labrenz M."/>
            <person name="Spormann A.M."/>
            <person name="Op den Camp H."/>
            <person name="Overmann J."/>
            <person name="Amann R."/>
            <person name="Jetten M.S.M."/>
            <person name="Mascher T."/>
            <person name="Medema M.H."/>
            <person name="Devos D.P."/>
            <person name="Kaster A.-K."/>
            <person name="Ovreas L."/>
            <person name="Rohde M."/>
            <person name="Galperin M.Y."/>
            <person name="Jogler C."/>
        </authorList>
    </citation>
    <scope>NUCLEOTIDE SEQUENCE [LARGE SCALE GENOMIC DNA]</scope>
    <source>
        <strain evidence="3 4">Pan44</strain>
    </source>
</reference>